<proteinExistence type="predicted"/>
<dbReference type="AlphaFoldDB" id="A0A8J3NF72"/>
<gene>
    <name evidence="2" type="ORF">Aru02nite_58060</name>
</gene>
<accession>A0A8J3NF72</accession>
<sequence>MLAGGNGRASELEKWALAQGWTREQAEGGPPRFIDKNGEARMTIKKGSARTPGSEHPHVELRNAAGRRIDASGNLVSRRSPGNHTPIHWDLP</sequence>
<dbReference type="Proteomes" id="UP000612808">
    <property type="component" value="Unassembled WGS sequence"/>
</dbReference>
<comment type="caution">
    <text evidence="2">The sequence shown here is derived from an EMBL/GenBank/DDBJ whole genome shotgun (WGS) entry which is preliminary data.</text>
</comment>
<feature type="region of interest" description="Disordered" evidence="1">
    <location>
        <begin position="63"/>
        <end position="92"/>
    </location>
</feature>
<evidence type="ECO:0000313" key="3">
    <source>
        <dbReference type="Proteomes" id="UP000612808"/>
    </source>
</evidence>
<reference evidence="2" key="1">
    <citation type="submission" date="2021-01" db="EMBL/GenBank/DDBJ databases">
        <title>Whole genome shotgun sequence of Actinocatenispora rupis NBRC 107355.</title>
        <authorList>
            <person name="Komaki H."/>
            <person name="Tamura T."/>
        </authorList>
    </citation>
    <scope>NUCLEOTIDE SEQUENCE</scope>
    <source>
        <strain evidence="2">NBRC 107355</strain>
    </source>
</reference>
<feature type="compositionally biased region" description="Polar residues" evidence="1">
    <location>
        <begin position="74"/>
        <end position="83"/>
    </location>
</feature>
<evidence type="ECO:0000313" key="2">
    <source>
        <dbReference type="EMBL" id="GID14917.1"/>
    </source>
</evidence>
<keyword evidence="3" id="KW-1185">Reference proteome</keyword>
<organism evidence="2 3">
    <name type="scientific">Actinocatenispora rupis</name>
    <dbReference type="NCBI Taxonomy" id="519421"/>
    <lineage>
        <taxon>Bacteria</taxon>
        <taxon>Bacillati</taxon>
        <taxon>Actinomycetota</taxon>
        <taxon>Actinomycetes</taxon>
        <taxon>Micromonosporales</taxon>
        <taxon>Micromonosporaceae</taxon>
        <taxon>Actinocatenispora</taxon>
    </lineage>
</organism>
<evidence type="ECO:0000256" key="1">
    <source>
        <dbReference type="SAM" id="MobiDB-lite"/>
    </source>
</evidence>
<dbReference type="EMBL" id="BOMB01000034">
    <property type="protein sequence ID" value="GID14917.1"/>
    <property type="molecule type" value="Genomic_DNA"/>
</dbReference>
<protein>
    <submittedName>
        <fullName evidence="2">Uncharacterized protein</fullName>
    </submittedName>
</protein>
<name>A0A8J3NF72_9ACTN</name>